<dbReference type="SUPFAM" id="SSF48208">
    <property type="entry name" value="Six-hairpin glycosidases"/>
    <property type="match status" value="1"/>
</dbReference>
<gene>
    <name evidence="2" type="ORF">S06H3_12482</name>
</gene>
<organism evidence="2">
    <name type="scientific">marine sediment metagenome</name>
    <dbReference type="NCBI Taxonomy" id="412755"/>
    <lineage>
        <taxon>unclassified sequences</taxon>
        <taxon>metagenomes</taxon>
        <taxon>ecological metagenomes</taxon>
    </lineage>
</organism>
<keyword evidence="1" id="KW-0378">Hydrolase</keyword>
<evidence type="ECO:0008006" key="3">
    <source>
        <dbReference type="Google" id="ProtNLM"/>
    </source>
</evidence>
<protein>
    <recommendedName>
        <fullName evidence="3">Glycosyl hydrolase family 88</fullName>
    </recommendedName>
</protein>
<dbReference type="EMBL" id="BARV01006107">
    <property type="protein sequence ID" value="GAI08110.1"/>
    <property type="molecule type" value="Genomic_DNA"/>
</dbReference>
<accession>X1M0A6</accession>
<dbReference type="GO" id="GO:0005975">
    <property type="term" value="P:carbohydrate metabolic process"/>
    <property type="evidence" value="ECO:0007669"/>
    <property type="project" value="InterPro"/>
</dbReference>
<dbReference type="InterPro" id="IPR008928">
    <property type="entry name" value="6-hairpin_glycosidase_sf"/>
</dbReference>
<dbReference type="Gene3D" id="1.50.10.10">
    <property type="match status" value="1"/>
</dbReference>
<dbReference type="PANTHER" id="PTHR41814">
    <property type="entry name" value="EXPRESSED PROTEIN"/>
    <property type="match status" value="1"/>
</dbReference>
<comment type="caution">
    <text evidence="2">The sequence shown here is derived from an EMBL/GenBank/DDBJ whole genome shotgun (WGS) entry which is preliminary data.</text>
</comment>
<reference evidence="2" key="1">
    <citation type="journal article" date="2014" name="Front. Microbiol.">
        <title>High frequency of phylogenetically diverse reductive dehalogenase-homologous genes in deep subseafloor sedimentary metagenomes.</title>
        <authorList>
            <person name="Kawai M."/>
            <person name="Futagami T."/>
            <person name="Toyoda A."/>
            <person name="Takaki Y."/>
            <person name="Nishi S."/>
            <person name="Hori S."/>
            <person name="Arai W."/>
            <person name="Tsubouchi T."/>
            <person name="Morono Y."/>
            <person name="Uchiyama I."/>
            <person name="Ito T."/>
            <person name="Fujiyama A."/>
            <person name="Inagaki F."/>
            <person name="Takami H."/>
        </authorList>
    </citation>
    <scope>NUCLEOTIDE SEQUENCE</scope>
    <source>
        <strain evidence="2">Expedition CK06-06</strain>
    </source>
</reference>
<dbReference type="GO" id="GO:0016787">
    <property type="term" value="F:hydrolase activity"/>
    <property type="evidence" value="ECO:0007669"/>
    <property type="project" value="UniProtKB-KW"/>
</dbReference>
<name>X1M0A6_9ZZZZ</name>
<dbReference type="AlphaFoldDB" id="X1M0A6"/>
<dbReference type="InterPro" id="IPR010905">
    <property type="entry name" value="Glyco_hydro_88"/>
</dbReference>
<dbReference type="PANTHER" id="PTHR41814:SF1">
    <property type="entry name" value="CELLULASE"/>
    <property type="match status" value="1"/>
</dbReference>
<dbReference type="Pfam" id="PF07470">
    <property type="entry name" value="Glyco_hydro_88"/>
    <property type="match status" value="1"/>
</dbReference>
<evidence type="ECO:0000256" key="1">
    <source>
        <dbReference type="ARBA" id="ARBA00022801"/>
    </source>
</evidence>
<sequence length="320" mass="35582">MEKTHLTEKVKTALLAMQRLSWEQGVAAQAFLELGEDDLVISLASAAVMRQSRDRLAVLGVEASVTDPAANGEPLLYSAKSTGEPIFEQAAQKMLDYLLNTSHRSKDGVLYHLHNKKQIWVDDFYMVPPFLAAAGHIDEALKQIEGLRKVLWNSEDKLYSHQWDDDTKTFSRKDYWGVGNGWAAAGLARVIRLLPQTHDKAKEKLITCAREVIDGCLAHMRDDGLFHNIVDDSSSFVETNLAQIISYCIYRGVGGGWLGDIYLKPAAKMRKAYHNKVDQYGLVQGVCGCPTFDHPGIAPEGQAFFLLAEAAYNALGRKQK</sequence>
<evidence type="ECO:0000313" key="2">
    <source>
        <dbReference type="EMBL" id="GAI08110.1"/>
    </source>
</evidence>
<dbReference type="InterPro" id="IPR012341">
    <property type="entry name" value="6hp_glycosidase-like_sf"/>
</dbReference>
<proteinExistence type="predicted"/>